<dbReference type="PANTHER" id="PTHR43448:SF2">
    <property type="entry name" value="PROTOHEME IX FARNESYLTRANSFERASE, MITOCHONDRIAL"/>
    <property type="match status" value="1"/>
</dbReference>
<keyword evidence="15" id="KW-1185">Reference proteome</keyword>
<feature type="transmembrane region" description="Helical" evidence="13">
    <location>
        <begin position="326"/>
        <end position="346"/>
    </location>
</feature>
<dbReference type="EMBL" id="LWDF02000138">
    <property type="protein sequence ID" value="KAE8256268.1"/>
    <property type="molecule type" value="Genomic_DNA"/>
</dbReference>
<feature type="transmembrane region" description="Helical" evidence="13">
    <location>
        <begin position="358"/>
        <end position="384"/>
    </location>
</feature>
<evidence type="ECO:0000256" key="13">
    <source>
        <dbReference type="SAM" id="Phobius"/>
    </source>
</evidence>
<evidence type="ECO:0000256" key="8">
    <source>
        <dbReference type="ARBA" id="ARBA00023128"/>
    </source>
</evidence>
<keyword evidence="8" id="KW-0496">Mitochondrion</keyword>
<feature type="transmembrane region" description="Helical" evidence="13">
    <location>
        <begin position="459"/>
        <end position="480"/>
    </location>
</feature>
<dbReference type="GO" id="GO:0008495">
    <property type="term" value="F:protoheme IX farnesyltransferase activity"/>
    <property type="evidence" value="ECO:0007669"/>
    <property type="project" value="InterPro"/>
</dbReference>
<evidence type="ECO:0000256" key="4">
    <source>
        <dbReference type="ARBA" id="ARBA00022679"/>
    </source>
</evidence>
<comment type="subcellular location">
    <subcellularLocation>
        <location evidence="1">Mitochondrion membrane</location>
        <topology evidence="1">Multi-pass membrane protein</topology>
    </subcellularLocation>
</comment>
<proteinExistence type="inferred from homology"/>
<dbReference type="AlphaFoldDB" id="A0A177TLJ7"/>
<dbReference type="InterPro" id="IPR000537">
    <property type="entry name" value="UbiA_prenyltransferase"/>
</dbReference>
<evidence type="ECO:0000256" key="2">
    <source>
        <dbReference type="ARBA" id="ARBA00005985"/>
    </source>
</evidence>
<reference evidence="14" key="1">
    <citation type="submission" date="2016-04" db="EMBL/GenBank/DDBJ databases">
        <authorList>
            <person name="Nguyen H.D."/>
            <person name="Samba Siva P."/>
            <person name="Cullis J."/>
            <person name="Levesque C.A."/>
            <person name="Hambleton S."/>
        </authorList>
    </citation>
    <scope>NUCLEOTIDE SEQUENCE</scope>
    <source>
        <strain evidence="14">DAOMC 236416</strain>
    </source>
</reference>
<accession>A0A177TLJ7</accession>
<feature type="transmembrane region" description="Helical" evidence="13">
    <location>
        <begin position="275"/>
        <end position="296"/>
    </location>
</feature>
<evidence type="ECO:0000256" key="1">
    <source>
        <dbReference type="ARBA" id="ARBA00004225"/>
    </source>
</evidence>
<dbReference type="InterPro" id="IPR030470">
    <property type="entry name" value="UbiA_prenylTrfase_CS"/>
</dbReference>
<keyword evidence="5 13" id="KW-0812">Transmembrane</keyword>
<evidence type="ECO:0000313" key="15">
    <source>
        <dbReference type="Proteomes" id="UP000077521"/>
    </source>
</evidence>
<evidence type="ECO:0000256" key="11">
    <source>
        <dbReference type="ARBA" id="ARBA00030253"/>
    </source>
</evidence>
<dbReference type="PANTHER" id="PTHR43448">
    <property type="entry name" value="PROTOHEME IX FARNESYLTRANSFERASE, MITOCHONDRIAL"/>
    <property type="match status" value="1"/>
</dbReference>
<dbReference type="FunFam" id="1.10.357.140:FF:000004">
    <property type="entry name" value="Protoheme IX farnesyltransferase, mitochondrial"/>
    <property type="match status" value="1"/>
</dbReference>
<dbReference type="GO" id="GO:0006784">
    <property type="term" value="P:heme A biosynthetic process"/>
    <property type="evidence" value="ECO:0007669"/>
    <property type="project" value="TreeGrafter"/>
</dbReference>
<dbReference type="NCBIfam" id="TIGR01473">
    <property type="entry name" value="cyoE_ctaB"/>
    <property type="match status" value="1"/>
</dbReference>
<keyword evidence="4" id="KW-0808">Transferase</keyword>
<evidence type="ECO:0000256" key="7">
    <source>
        <dbReference type="ARBA" id="ARBA00022989"/>
    </source>
</evidence>
<organism evidence="14 15">
    <name type="scientific">Tilletia indica</name>
    <dbReference type="NCBI Taxonomy" id="43049"/>
    <lineage>
        <taxon>Eukaryota</taxon>
        <taxon>Fungi</taxon>
        <taxon>Dikarya</taxon>
        <taxon>Basidiomycota</taxon>
        <taxon>Ustilaginomycotina</taxon>
        <taxon>Exobasidiomycetes</taxon>
        <taxon>Tilletiales</taxon>
        <taxon>Tilletiaceae</taxon>
        <taxon>Tilletia</taxon>
    </lineage>
</organism>
<reference evidence="14" key="2">
    <citation type="journal article" date="2019" name="IMA Fungus">
        <title>Genome sequencing and comparison of five Tilletia species to identify candidate genes for the detection of regulated species infecting wheat.</title>
        <authorList>
            <person name="Nguyen H.D.T."/>
            <person name="Sultana T."/>
            <person name="Kesanakurti P."/>
            <person name="Hambleton S."/>
        </authorList>
    </citation>
    <scope>NUCLEOTIDE SEQUENCE</scope>
    <source>
        <strain evidence="14">DAOMC 236416</strain>
    </source>
</reference>
<feature type="transmembrane region" description="Helical" evidence="13">
    <location>
        <begin position="302"/>
        <end position="319"/>
    </location>
</feature>
<gene>
    <name evidence="14" type="ORF">A4X13_0g2757</name>
</gene>
<evidence type="ECO:0000256" key="12">
    <source>
        <dbReference type="SAM" id="MobiDB-lite"/>
    </source>
</evidence>
<keyword evidence="7 13" id="KW-1133">Transmembrane helix</keyword>
<feature type="transmembrane region" description="Helical" evidence="13">
    <location>
        <begin position="405"/>
        <end position="425"/>
    </location>
</feature>
<feature type="compositionally biased region" description="Low complexity" evidence="12">
    <location>
        <begin position="535"/>
        <end position="555"/>
    </location>
</feature>
<dbReference type="Pfam" id="PF01040">
    <property type="entry name" value="UbiA"/>
    <property type="match status" value="1"/>
</dbReference>
<dbReference type="HAMAP" id="MF_00154">
    <property type="entry name" value="CyoE_CtaB"/>
    <property type="match status" value="1"/>
</dbReference>
<keyword evidence="10 13" id="KW-0472">Membrane</keyword>
<dbReference type="GO" id="GO:0031966">
    <property type="term" value="C:mitochondrial membrane"/>
    <property type="evidence" value="ECO:0007669"/>
    <property type="project" value="UniProtKB-SubCell"/>
</dbReference>
<keyword evidence="9" id="KW-0350">Heme biosynthesis</keyword>
<feature type="region of interest" description="Disordered" evidence="12">
    <location>
        <begin position="136"/>
        <end position="155"/>
    </location>
</feature>
<dbReference type="PROSITE" id="PS00943">
    <property type="entry name" value="UBIA"/>
    <property type="match status" value="1"/>
</dbReference>
<evidence type="ECO:0000256" key="5">
    <source>
        <dbReference type="ARBA" id="ARBA00022692"/>
    </source>
</evidence>
<comment type="caution">
    <text evidence="14">The sequence shown here is derived from an EMBL/GenBank/DDBJ whole genome shotgun (WGS) entry which is preliminary data.</text>
</comment>
<name>A0A177TLJ7_9BASI</name>
<feature type="transmembrane region" description="Helical" evidence="13">
    <location>
        <begin position="201"/>
        <end position="221"/>
    </location>
</feature>
<dbReference type="Gene3D" id="1.10.357.140">
    <property type="entry name" value="UbiA prenyltransferase"/>
    <property type="match status" value="1"/>
</dbReference>
<evidence type="ECO:0000256" key="10">
    <source>
        <dbReference type="ARBA" id="ARBA00023136"/>
    </source>
</evidence>
<feature type="compositionally biased region" description="Basic and acidic residues" evidence="12">
    <location>
        <begin position="568"/>
        <end position="584"/>
    </location>
</feature>
<feature type="transmembrane region" description="Helical" evidence="13">
    <location>
        <begin position="487"/>
        <end position="508"/>
    </location>
</feature>
<evidence type="ECO:0000256" key="3">
    <source>
        <dbReference type="ARBA" id="ARBA00016335"/>
    </source>
</evidence>
<evidence type="ECO:0000256" key="6">
    <source>
        <dbReference type="ARBA" id="ARBA00022946"/>
    </source>
</evidence>
<evidence type="ECO:0000313" key="14">
    <source>
        <dbReference type="EMBL" id="KAE8256268.1"/>
    </source>
</evidence>
<dbReference type="InterPro" id="IPR006369">
    <property type="entry name" value="Protohaem_IX_farnesylTrfase"/>
</dbReference>
<sequence length="602" mass="63138">MTLVRIAATRALESSASAGTTFRCARRLAVLLQMGRRVTAAQVLPPPCRASSSKASIPAREGLSPQIRVAQGTFSARARSREEPGSVALDGSRSIAAGLPLWDKDTKKDREGWNVGNVGNFFTSLNSSSQRRSISSSAAATVPRPSVPSYAPSSNDPAIIETDLSQFASPPTASSTSFRPAPSHTFSSLLKTYQQLSKSRLTFLVVLTAMAPYALCPATLVDTSVGSGGVGTLLALTAGTAMCSASANTFNQLLEAPYDAQMTRTRARPLPRRALSPLHAFTFAVVCGVGGTALLFFAVNPLTAGLGLANVVLYAGVYTPLKRLSIVNTWVGAAVGALPPLMGWTACTNSLLNFPSDAAGWVLASLLFAWQFPHFNSLAQILKAEYARGGYRMMSVLNPGLNKRVSLRYALVLLPLCSIALPLAGSSDWSALFTFGNVDAGAVSEAASSSNPGAVVAPLPYALLSTPINAVMIHAAYKFWRQGTDKAARWCFWVSLVHLPAVMLLAMACKRDLWNGVGEAIGMGTTSLPVGGSGSEEAAGSGSGSGSKARSTSGAVFVSANSTSGATTERERQREKESLLRLDGDTFMAAKEQSRSSGANVR</sequence>
<dbReference type="Proteomes" id="UP000077521">
    <property type="component" value="Unassembled WGS sequence"/>
</dbReference>
<dbReference type="CDD" id="cd13957">
    <property type="entry name" value="PT_UbiA_Cox10"/>
    <property type="match status" value="1"/>
</dbReference>
<dbReference type="InterPro" id="IPR044878">
    <property type="entry name" value="UbiA_sf"/>
</dbReference>
<evidence type="ECO:0000256" key="9">
    <source>
        <dbReference type="ARBA" id="ARBA00023133"/>
    </source>
</evidence>
<comment type="similarity">
    <text evidence="2">Belongs to the UbiA prenyltransferase family.</text>
</comment>
<feature type="region of interest" description="Disordered" evidence="12">
    <location>
        <begin position="528"/>
        <end position="602"/>
    </location>
</feature>
<protein>
    <recommendedName>
        <fullName evidence="3">Protoheme IX farnesyltransferase, mitochondrial</fullName>
    </recommendedName>
    <alternativeName>
        <fullName evidence="11">Heme O synthase</fullName>
    </alternativeName>
</protein>
<keyword evidence="6" id="KW-0809">Transit peptide</keyword>
<feature type="transmembrane region" description="Helical" evidence="13">
    <location>
        <begin position="233"/>
        <end position="254"/>
    </location>
</feature>